<accession>A0A162FCW7</accession>
<protein>
    <submittedName>
        <fullName evidence="1">Uncharacterized protein</fullName>
    </submittedName>
</protein>
<comment type="caution">
    <text evidence="1">The sequence shown here is derived from an EMBL/GenBank/DDBJ whole genome shotgun (WGS) entry which is preliminary data.</text>
</comment>
<name>A0A162FCW7_9FLAO</name>
<dbReference type="AlphaFoldDB" id="A0A162FCW7"/>
<sequence>MINNVPLDVLEKHISDVPEAYTLSTTKSDNGIIYMVDVLDYYFGKPYTMVFITADNNDIIQNFAIYVDEIIDKPFYEEMVAEYGEPNCMFKKGKITSVDTTIAKNDLFESKGRTTYELEECTFDESPVVFGWHKENYDIQVIIGDESDTFQKTRIIFGKGILANIDK</sequence>
<gene>
    <name evidence="1" type="ORF">AWE51_22035</name>
</gene>
<evidence type="ECO:0000313" key="2">
    <source>
        <dbReference type="Proteomes" id="UP000076715"/>
    </source>
</evidence>
<evidence type="ECO:0000313" key="1">
    <source>
        <dbReference type="EMBL" id="KZS41386.1"/>
    </source>
</evidence>
<proteinExistence type="predicted"/>
<dbReference type="OrthoDB" id="1165028at2"/>
<dbReference type="Proteomes" id="UP000076715">
    <property type="component" value="Unassembled WGS sequence"/>
</dbReference>
<dbReference type="RefSeq" id="WP_066312201.1">
    <property type="nucleotide sequence ID" value="NZ_LQRT01000005.1"/>
</dbReference>
<dbReference type="EMBL" id="LQRT01000005">
    <property type="protein sequence ID" value="KZS41386.1"/>
    <property type="molecule type" value="Genomic_DNA"/>
</dbReference>
<keyword evidence="2" id="KW-1185">Reference proteome</keyword>
<reference evidence="1 2" key="1">
    <citation type="submission" date="2016-01" db="EMBL/GenBank/DDBJ databases">
        <title>The draft genome sequence of Aquimarina sp. RZW4-3-2.</title>
        <authorList>
            <person name="Wang Y."/>
        </authorList>
    </citation>
    <scope>NUCLEOTIDE SEQUENCE [LARGE SCALE GENOMIC DNA]</scope>
    <source>
        <strain evidence="1 2">RZW4-3-2</strain>
    </source>
</reference>
<organism evidence="1 2">
    <name type="scientific">Aquimarina aggregata</name>
    <dbReference type="NCBI Taxonomy" id="1642818"/>
    <lineage>
        <taxon>Bacteria</taxon>
        <taxon>Pseudomonadati</taxon>
        <taxon>Bacteroidota</taxon>
        <taxon>Flavobacteriia</taxon>
        <taxon>Flavobacteriales</taxon>
        <taxon>Flavobacteriaceae</taxon>
        <taxon>Aquimarina</taxon>
    </lineage>
</organism>